<dbReference type="InterPro" id="IPR016039">
    <property type="entry name" value="Thiolase-like"/>
</dbReference>
<accession>A0A432ZNN7</accession>
<dbReference type="OrthoDB" id="8951704at2"/>
<proteinExistence type="inferred from homology"/>
<dbReference type="Gene3D" id="3.40.47.10">
    <property type="match status" value="2"/>
</dbReference>
<dbReference type="PROSITE" id="PS00099">
    <property type="entry name" value="THIOLASE_3"/>
    <property type="match status" value="1"/>
</dbReference>
<dbReference type="CDD" id="cd00751">
    <property type="entry name" value="thiolase"/>
    <property type="match status" value="1"/>
</dbReference>
<feature type="active site" description="Proton acceptor" evidence="8">
    <location>
        <position position="378"/>
    </location>
</feature>
<dbReference type="InterPro" id="IPR020616">
    <property type="entry name" value="Thiolase_N"/>
</dbReference>
<evidence type="ECO:0000256" key="6">
    <source>
        <dbReference type="ARBA" id="ARBA00023098"/>
    </source>
</evidence>
<dbReference type="AlphaFoldDB" id="A0A432ZNN7"/>
<dbReference type="GO" id="GO:0003985">
    <property type="term" value="F:acetyl-CoA C-acetyltransferase activity"/>
    <property type="evidence" value="ECO:0007669"/>
    <property type="project" value="UniProtKB-EC"/>
</dbReference>
<dbReference type="GO" id="GO:0006631">
    <property type="term" value="P:fatty acid metabolic process"/>
    <property type="evidence" value="ECO:0007669"/>
    <property type="project" value="UniProtKB-KW"/>
</dbReference>
<dbReference type="FunFam" id="3.40.47.10:FF:000010">
    <property type="entry name" value="Acetyl-CoA acetyltransferase (Thiolase)"/>
    <property type="match status" value="1"/>
</dbReference>
<dbReference type="GO" id="GO:0016042">
    <property type="term" value="P:lipid catabolic process"/>
    <property type="evidence" value="ECO:0007669"/>
    <property type="project" value="UniProtKB-KW"/>
</dbReference>
<dbReference type="Pfam" id="PF02803">
    <property type="entry name" value="Thiolase_C"/>
    <property type="match status" value="1"/>
</dbReference>
<keyword evidence="13" id="KW-1185">Reference proteome</keyword>
<reference evidence="12 13" key="1">
    <citation type="journal article" date="2011" name="Front. Microbiol.">
        <title>Genomic signatures of strain selection and enhancement in Bacillus atrophaeus var. globigii, a historical biowarfare simulant.</title>
        <authorList>
            <person name="Gibbons H.S."/>
            <person name="Broomall S.M."/>
            <person name="McNew L.A."/>
            <person name="Daligault H."/>
            <person name="Chapman C."/>
            <person name="Bruce D."/>
            <person name="Karavis M."/>
            <person name="Krepps M."/>
            <person name="McGregor P.A."/>
            <person name="Hong C."/>
            <person name="Park K.H."/>
            <person name="Akmal A."/>
            <person name="Feldman A."/>
            <person name="Lin J.S."/>
            <person name="Chang W.E."/>
            <person name="Higgs B.W."/>
            <person name="Demirev P."/>
            <person name="Lindquist J."/>
            <person name="Liem A."/>
            <person name="Fochler E."/>
            <person name="Read T.D."/>
            <person name="Tapia R."/>
            <person name="Johnson S."/>
            <person name="Bishop-Lilly K.A."/>
            <person name="Detter C."/>
            <person name="Han C."/>
            <person name="Sozhamannan S."/>
            <person name="Rosenzweig C.N."/>
            <person name="Skowronski E.W."/>
        </authorList>
    </citation>
    <scope>NUCLEOTIDE SEQUENCE [LARGE SCALE GENOMIC DNA]</scope>
    <source>
        <strain evidence="12 13">PIT1</strain>
    </source>
</reference>
<gene>
    <name evidence="12" type="ORF">CWI83_03135</name>
</gene>
<evidence type="ECO:0000256" key="1">
    <source>
        <dbReference type="ARBA" id="ARBA00010982"/>
    </source>
</evidence>
<dbReference type="InterPro" id="IPR002155">
    <property type="entry name" value="Thiolase"/>
</dbReference>
<evidence type="ECO:0000256" key="5">
    <source>
        <dbReference type="ARBA" id="ARBA00022963"/>
    </source>
</evidence>
<keyword evidence="7 9" id="KW-0012">Acyltransferase</keyword>
<evidence type="ECO:0000313" key="13">
    <source>
        <dbReference type="Proteomes" id="UP000288279"/>
    </source>
</evidence>
<evidence type="ECO:0000256" key="9">
    <source>
        <dbReference type="RuleBase" id="RU003557"/>
    </source>
</evidence>
<dbReference type="RefSeq" id="WP_126825580.1">
    <property type="nucleotide sequence ID" value="NZ_PIQG01000001.1"/>
</dbReference>
<evidence type="ECO:0000256" key="8">
    <source>
        <dbReference type="PIRSR" id="PIRSR000429-1"/>
    </source>
</evidence>
<evidence type="ECO:0000256" key="2">
    <source>
        <dbReference type="ARBA" id="ARBA00022490"/>
    </source>
</evidence>
<dbReference type="NCBIfam" id="TIGR01930">
    <property type="entry name" value="AcCoA-C-Actrans"/>
    <property type="match status" value="1"/>
</dbReference>
<dbReference type="PANTHER" id="PTHR18919:SF164">
    <property type="entry name" value="ACETYL-COA ACETYLTRANSFERASE"/>
    <property type="match status" value="1"/>
</dbReference>
<evidence type="ECO:0000256" key="3">
    <source>
        <dbReference type="ARBA" id="ARBA00022679"/>
    </source>
</evidence>
<keyword evidence="6" id="KW-0443">Lipid metabolism</keyword>
<name>A0A432ZNN7_9GAMM</name>
<dbReference type="InterPro" id="IPR020610">
    <property type="entry name" value="Thiolase_AS"/>
</dbReference>
<evidence type="ECO:0000313" key="12">
    <source>
        <dbReference type="EMBL" id="RUO79515.1"/>
    </source>
</evidence>
<protein>
    <submittedName>
        <fullName evidence="12">Acetyl-CoA C-acyltransferase</fullName>
        <ecNumber evidence="12">2.3.1.9</ecNumber>
    </submittedName>
</protein>
<feature type="active site" description="Acyl-thioester intermediate" evidence="8">
    <location>
        <position position="89"/>
    </location>
</feature>
<dbReference type="SUPFAM" id="SSF53901">
    <property type="entry name" value="Thiolase-like"/>
    <property type="match status" value="2"/>
</dbReference>
<dbReference type="Proteomes" id="UP000288279">
    <property type="component" value="Unassembled WGS sequence"/>
</dbReference>
<dbReference type="InterPro" id="IPR020617">
    <property type="entry name" value="Thiolase_C"/>
</dbReference>
<dbReference type="PANTHER" id="PTHR18919">
    <property type="entry name" value="ACETYL-COA C-ACYLTRANSFERASE"/>
    <property type="match status" value="1"/>
</dbReference>
<evidence type="ECO:0000256" key="4">
    <source>
        <dbReference type="ARBA" id="ARBA00022832"/>
    </source>
</evidence>
<evidence type="ECO:0000259" key="11">
    <source>
        <dbReference type="Pfam" id="PF02803"/>
    </source>
</evidence>
<evidence type="ECO:0000256" key="7">
    <source>
        <dbReference type="ARBA" id="ARBA00023315"/>
    </source>
</evidence>
<feature type="domain" description="Thiolase C-terminal" evidence="11">
    <location>
        <begin position="270"/>
        <end position="390"/>
    </location>
</feature>
<dbReference type="EMBL" id="PIQG01000001">
    <property type="protein sequence ID" value="RUO79515.1"/>
    <property type="molecule type" value="Genomic_DNA"/>
</dbReference>
<sequence length="392" mass="40383">MSEAIVIVAAKRTPMGGFQGALSPLAATELGAEAIKAAVAESGLAAEQVTEVIMGNVLPAGLRQAPARQATLHAGLPLSAGATTINKVCGSGLKAVMLGHDLLKVGSTDVVVAGGMESMSNAPYLLDKARAGHRMGHGQVYDHMMLDGLEDAYEGKAMGTYAQATADQYKLSREAMDEFALASLSRANQAIASGAFSAEISPVTIATRKGDVTVATDEQPGKAMPEKIPSLRPAFAKDGTITAANSSSISDGAAALVLMRESDAKAQGATILARIVGHATHSRAPAEFTIAPVGAMQSLLEKCQWQVADVDLWEINEAFAMVTMLAMQEMHIDHAKVNVNGGACALGHPIGASGARLLVTLVHALKQRGLKRGVTSLCIGGGEAVALAIETV</sequence>
<feature type="active site" description="Proton acceptor" evidence="8">
    <location>
        <position position="348"/>
    </location>
</feature>
<keyword evidence="4" id="KW-0276">Fatty acid metabolism</keyword>
<keyword evidence="5" id="KW-0442">Lipid degradation</keyword>
<keyword evidence="3 9" id="KW-0808">Transferase</keyword>
<dbReference type="PIRSF" id="PIRSF000429">
    <property type="entry name" value="Ac-CoA_Ac_transf"/>
    <property type="match status" value="1"/>
</dbReference>
<dbReference type="PROSITE" id="PS00098">
    <property type="entry name" value="THIOLASE_1"/>
    <property type="match status" value="1"/>
</dbReference>
<feature type="domain" description="Thiolase N-terminal" evidence="10">
    <location>
        <begin position="5"/>
        <end position="262"/>
    </location>
</feature>
<keyword evidence="2" id="KW-0963">Cytoplasm</keyword>
<dbReference type="InterPro" id="IPR020615">
    <property type="entry name" value="Thiolase_acyl_enz_int_AS"/>
</dbReference>
<dbReference type="EC" id="2.3.1.9" evidence="12"/>
<comment type="similarity">
    <text evidence="1 9">Belongs to the thiolase-like superfamily. Thiolase family.</text>
</comment>
<evidence type="ECO:0000259" key="10">
    <source>
        <dbReference type="Pfam" id="PF00108"/>
    </source>
</evidence>
<dbReference type="Pfam" id="PF00108">
    <property type="entry name" value="Thiolase_N"/>
    <property type="match status" value="1"/>
</dbReference>
<comment type="caution">
    <text evidence="12">The sequence shown here is derived from an EMBL/GenBank/DDBJ whole genome shotgun (WGS) entry which is preliminary data.</text>
</comment>
<organism evidence="12 13">
    <name type="scientific">Pseudidiomarina taiwanensis</name>
    <dbReference type="NCBI Taxonomy" id="337250"/>
    <lineage>
        <taxon>Bacteria</taxon>
        <taxon>Pseudomonadati</taxon>
        <taxon>Pseudomonadota</taxon>
        <taxon>Gammaproteobacteria</taxon>
        <taxon>Alteromonadales</taxon>
        <taxon>Idiomarinaceae</taxon>
        <taxon>Pseudidiomarina</taxon>
    </lineage>
</organism>